<accession>A0A8H4EBZ5</accession>
<dbReference type="InterPro" id="IPR009081">
    <property type="entry name" value="PP-bd_ACP"/>
</dbReference>
<reference evidence="6" key="1">
    <citation type="journal article" date="2020" name="bioRxiv">
        <title>Genomic and phenotypic heterogeneity of clinical isolates of the human pathogens Aspergillus fumigatus, Aspergillus lentulus and Aspergillus fumigatiaffinis.</title>
        <authorList>
            <person name="dos Santos R.A.C."/>
            <person name="Steenwyk J.L."/>
            <person name="Rivero-Menendez O."/>
            <person name="Mead M.E."/>
            <person name="Silva L.P."/>
            <person name="Bastos R.W."/>
            <person name="Alastruey-Izquierdo A."/>
            <person name="Goldman G.H."/>
            <person name="Rokas A."/>
        </authorList>
    </citation>
    <scope>NUCLEOTIDE SEQUENCE</scope>
    <source>
        <strain evidence="6">CNM-CM6805</strain>
    </source>
</reference>
<dbReference type="PROSITE" id="PS50075">
    <property type="entry name" value="CARRIER"/>
    <property type="match status" value="1"/>
</dbReference>
<dbReference type="Pfam" id="PF00550">
    <property type="entry name" value="PP-binding"/>
    <property type="match status" value="1"/>
</dbReference>
<dbReference type="Gene3D" id="1.10.1200.10">
    <property type="entry name" value="ACP-like"/>
    <property type="match status" value="1"/>
</dbReference>
<dbReference type="GO" id="GO:0031177">
    <property type="term" value="F:phosphopantetheine binding"/>
    <property type="evidence" value="ECO:0007669"/>
    <property type="project" value="TreeGrafter"/>
</dbReference>
<dbReference type="GO" id="GO:0043041">
    <property type="term" value="P:amino acid activation for nonribosomal peptide biosynthetic process"/>
    <property type="evidence" value="ECO:0007669"/>
    <property type="project" value="TreeGrafter"/>
</dbReference>
<keyword evidence="7" id="KW-1185">Reference proteome</keyword>
<reference evidence="6" key="2">
    <citation type="submission" date="2020-04" db="EMBL/GenBank/DDBJ databases">
        <authorList>
            <person name="Santos R.A.C."/>
            <person name="Steenwyk J.L."/>
            <person name="Rivero-Menendez O."/>
            <person name="Mead M.E."/>
            <person name="Silva L.P."/>
            <person name="Bastos R.W."/>
            <person name="Alastruey-Izquierdo A."/>
            <person name="Goldman G.H."/>
            <person name="Rokas A."/>
        </authorList>
    </citation>
    <scope>NUCLEOTIDE SEQUENCE</scope>
    <source>
        <strain evidence="6">CNM-CM6805</strain>
    </source>
</reference>
<evidence type="ECO:0000313" key="7">
    <source>
        <dbReference type="Proteomes" id="UP000653565"/>
    </source>
</evidence>
<dbReference type="Proteomes" id="UP000653565">
    <property type="component" value="Unassembled WGS sequence"/>
</dbReference>
<dbReference type="GO" id="GO:0044550">
    <property type="term" value="P:secondary metabolite biosynthetic process"/>
    <property type="evidence" value="ECO:0007669"/>
    <property type="project" value="TreeGrafter"/>
</dbReference>
<evidence type="ECO:0000313" key="6">
    <source>
        <dbReference type="EMBL" id="KAF4226021.1"/>
    </source>
</evidence>
<feature type="domain" description="Carrier" evidence="5">
    <location>
        <begin position="1"/>
        <end position="73"/>
    </location>
</feature>
<dbReference type="AlphaFoldDB" id="A0A8H4EBZ5"/>
<organism evidence="6 7">
    <name type="scientific">Aspergillus fumigatiaffinis</name>
    <dbReference type="NCBI Taxonomy" id="340414"/>
    <lineage>
        <taxon>Eukaryota</taxon>
        <taxon>Fungi</taxon>
        <taxon>Dikarya</taxon>
        <taxon>Ascomycota</taxon>
        <taxon>Pezizomycotina</taxon>
        <taxon>Eurotiomycetes</taxon>
        <taxon>Eurotiomycetidae</taxon>
        <taxon>Eurotiales</taxon>
        <taxon>Aspergillaceae</taxon>
        <taxon>Aspergillus</taxon>
        <taxon>Aspergillus subgen. Fumigati</taxon>
    </lineage>
</organism>
<dbReference type="EMBL" id="JAAAPX010000287">
    <property type="protein sequence ID" value="KAF4226021.1"/>
    <property type="molecule type" value="Genomic_DNA"/>
</dbReference>
<keyword evidence="2" id="KW-0597">Phosphoprotein</keyword>
<keyword evidence="1" id="KW-0596">Phosphopantetheine</keyword>
<evidence type="ECO:0000256" key="3">
    <source>
        <dbReference type="ARBA" id="ARBA00022598"/>
    </source>
</evidence>
<dbReference type="GO" id="GO:0016874">
    <property type="term" value="F:ligase activity"/>
    <property type="evidence" value="ECO:0007669"/>
    <property type="project" value="UniProtKB-KW"/>
</dbReference>
<dbReference type="InterPro" id="IPR006162">
    <property type="entry name" value="Ppantetheine_attach_site"/>
</dbReference>
<dbReference type="PANTHER" id="PTHR45527">
    <property type="entry name" value="NONRIBOSOMAL PEPTIDE SYNTHETASE"/>
    <property type="match status" value="1"/>
</dbReference>
<comment type="caution">
    <text evidence="6">The sequence shown here is derived from an EMBL/GenBank/DDBJ whole genome shotgun (WGS) entry which is preliminary data.</text>
</comment>
<dbReference type="PROSITE" id="PS00012">
    <property type="entry name" value="PHOSPHOPANTETHEINE"/>
    <property type="match status" value="1"/>
</dbReference>
<evidence type="ECO:0000256" key="1">
    <source>
        <dbReference type="ARBA" id="ARBA00022450"/>
    </source>
</evidence>
<dbReference type="OrthoDB" id="416786at2759"/>
<gene>
    <name evidence="6" type="ORF">CNMCM6805_005195</name>
</gene>
<dbReference type="InterPro" id="IPR036736">
    <property type="entry name" value="ACP-like_sf"/>
</dbReference>
<evidence type="ECO:0000259" key="5">
    <source>
        <dbReference type="PROSITE" id="PS50075"/>
    </source>
</evidence>
<name>A0A8H4EBZ5_9EURO</name>
<dbReference type="PANTHER" id="PTHR45527:SF1">
    <property type="entry name" value="FATTY ACID SYNTHASE"/>
    <property type="match status" value="1"/>
</dbReference>
<protein>
    <recommendedName>
        <fullName evidence="5">Carrier domain-containing protein</fullName>
    </recommendedName>
</protein>
<evidence type="ECO:0000256" key="2">
    <source>
        <dbReference type="ARBA" id="ARBA00022553"/>
    </source>
</evidence>
<comment type="similarity">
    <text evidence="4">Belongs to the NRP synthetase family.</text>
</comment>
<proteinExistence type="inferred from homology"/>
<dbReference type="GO" id="GO:0005737">
    <property type="term" value="C:cytoplasm"/>
    <property type="evidence" value="ECO:0007669"/>
    <property type="project" value="TreeGrafter"/>
</dbReference>
<dbReference type="SUPFAM" id="SSF47336">
    <property type="entry name" value="ACP-like"/>
    <property type="match status" value="1"/>
</dbReference>
<evidence type="ECO:0000256" key="4">
    <source>
        <dbReference type="ARBA" id="ARBA00029454"/>
    </source>
</evidence>
<sequence>MERLLQGNWASALNPPADRIAMHDSFFRLGGDSILAMKAAALARSRGIKLTVRGIFEHRQLPNYLVSEIYPNNP</sequence>
<keyword evidence="3" id="KW-0436">Ligase</keyword>